<keyword evidence="4" id="KW-1185">Reference proteome</keyword>
<dbReference type="PANTHER" id="PTHR33055">
    <property type="entry name" value="TRANSPOSASE FOR INSERTION SEQUENCE ELEMENT IS1111A"/>
    <property type="match status" value="1"/>
</dbReference>
<dbReference type="EMBL" id="ABCS01000004">
    <property type="protein sequence ID" value="EDM81285.1"/>
    <property type="molecule type" value="Genomic_DNA"/>
</dbReference>
<gene>
    <name evidence="3" type="ORF">PPSIR1_40415</name>
</gene>
<dbReference type="STRING" id="391625.PPSIR1_40415"/>
<evidence type="ECO:0000259" key="1">
    <source>
        <dbReference type="Pfam" id="PF01548"/>
    </source>
</evidence>
<dbReference type="InterPro" id="IPR003346">
    <property type="entry name" value="Transposase_20"/>
</dbReference>
<dbReference type="GO" id="GO:0003677">
    <property type="term" value="F:DNA binding"/>
    <property type="evidence" value="ECO:0007669"/>
    <property type="project" value="InterPro"/>
</dbReference>
<sequence length="406" mass="44413">MIVAIDVAKEDFYAAIVNHKGQVLLIVKWIHPAESRTFLALVEHLGGPKRVEVVMEPSGVYGDAIRAALDRAGVAVFRVNPKRVHDAAEVFDGVPSLHDAKSATLIAKLHLGDISEPWPLEPEHQRRLAAVLRVLEVHEKEVGRNRNRLEGLLARHWPGASSIMSMDSATMLETLIEFGGPAALVEREDEARELMRRVGGNFLAQDKIDKLIESAHSSLGVPQLDEELELVSTIASECRRHQKAAKKARAKVEKLALLEGSATKAMAPVVGKATSAVLVAGVGCPTKYDCPASYVKALGLNLKEKSSGKSKGGLHITKRGPGIARLFLYLAVLRLIQRDRIVRAWYAKKVSRDAGRKQKALIALMRKLVSALWHVAHGAVFDSKKLFDVSRLKLAPTTDEVPQPST</sequence>
<dbReference type="PANTHER" id="PTHR33055:SF3">
    <property type="entry name" value="PUTATIVE TRANSPOSASE FOR IS117-RELATED"/>
    <property type="match status" value="1"/>
</dbReference>
<comment type="caution">
    <text evidence="3">The sequence shown here is derived from an EMBL/GenBank/DDBJ whole genome shotgun (WGS) entry which is preliminary data.</text>
</comment>
<dbReference type="NCBIfam" id="NF033542">
    <property type="entry name" value="transpos_IS110"/>
    <property type="match status" value="1"/>
</dbReference>
<organism evidence="3 4">
    <name type="scientific">Plesiocystis pacifica SIR-1</name>
    <dbReference type="NCBI Taxonomy" id="391625"/>
    <lineage>
        <taxon>Bacteria</taxon>
        <taxon>Pseudomonadati</taxon>
        <taxon>Myxococcota</taxon>
        <taxon>Polyangia</taxon>
        <taxon>Nannocystales</taxon>
        <taxon>Nannocystaceae</taxon>
        <taxon>Plesiocystis</taxon>
    </lineage>
</organism>
<evidence type="ECO:0000313" key="3">
    <source>
        <dbReference type="EMBL" id="EDM81285.1"/>
    </source>
</evidence>
<feature type="domain" description="Transposase IS116/IS110/IS902 C-terminal" evidence="2">
    <location>
        <begin position="268"/>
        <end position="346"/>
    </location>
</feature>
<dbReference type="eggNOG" id="COG3547">
    <property type="taxonomic scope" value="Bacteria"/>
</dbReference>
<evidence type="ECO:0000313" key="4">
    <source>
        <dbReference type="Proteomes" id="UP000005801"/>
    </source>
</evidence>
<feature type="domain" description="Transposase IS110-like N-terminal" evidence="1">
    <location>
        <begin position="3"/>
        <end position="158"/>
    </location>
</feature>
<dbReference type="Pfam" id="PF01548">
    <property type="entry name" value="DEDD_Tnp_IS110"/>
    <property type="match status" value="1"/>
</dbReference>
<dbReference type="Pfam" id="PF02371">
    <property type="entry name" value="Transposase_20"/>
    <property type="match status" value="1"/>
</dbReference>
<name>A6FYL3_9BACT</name>
<protein>
    <submittedName>
        <fullName evidence="3">Transposase</fullName>
    </submittedName>
</protein>
<dbReference type="GO" id="GO:0004803">
    <property type="term" value="F:transposase activity"/>
    <property type="evidence" value="ECO:0007669"/>
    <property type="project" value="InterPro"/>
</dbReference>
<reference evidence="3 4" key="1">
    <citation type="submission" date="2007-06" db="EMBL/GenBank/DDBJ databases">
        <authorList>
            <person name="Shimkets L."/>
            <person name="Ferriera S."/>
            <person name="Johnson J."/>
            <person name="Kravitz S."/>
            <person name="Beeson K."/>
            <person name="Sutton G."/>
            <person name="Rogers Y.-H."/>
            <person name="Friedman R."/>
            <person name="Frazier M."/>
            <person name="Venter J.C."/>
        </authorList>
    </citation>
    <scope>NUCLEOTIDE SEQUENCE [LARGE SCALE GENOMIC DNA]</scope>
    <source>
        <strain evidence="3 4">SIR-1</strain>
    </source>
</reference>
<dbReference type="InterPro" id="IPR047650">
    <property type="entry name" value="Transpos_IS110"/>
</dbReference>
<proteinExistence type="predicted"/>
<dbReference type="AlphaFoldDB" id="A6FYL3"/>
<dbReference type="GO" id="GO:0006313">
    <property type="term" value="P:DNA transposition"/>
    <property type="evidence" value="ECO:0007669"/>
    <property type="project" value="InterPro"/>
</dbReference>
<evidence type="ECO:0000259" key="2">
    <source>
        <dbReference type="Pfam" id="PF02371"/>
    </source>
</evidence>
<dbReference type="Proteomes" id="UP000005801">
    <property type="component" value="Unassembled WGS sequence"/>
</dbReference>
<accession>A6FYL3</accession>
<dbReference type="InterPro" id="IPR002525">
    <property type="entry name" value="Transp_IS110-like_N"/>
</dbReference>